<dbReference type="InterPro" id="IPR035897">
    <property type="entry name" value="Toll_tir_struct_dom_sf"/>
</dbReference>
<evidence type="ECO:0000256" key="5">
    <source>
        <dbReference type="ARBA" id="ARBA00022729"/>
    </source>
</evidence>
<evidence type="ECO:0000256" key="4">
    <source>
        <dbReference type="ARBA" id="ARBA00022692"/>
    </source>
</evidence>
<dbReference type="Proteomes" id="UP000242188">
    <property type="component" value="Unassembled WGS sequence"/>
</dbReference>
<dbReference type="EMBL" id="NEDP02005590">
    <property type="protein sequence ID" value="OWF37364.1"/>
    <property type="molecule type" value="Genomic_DNA"/>
</dbReference>
<keyword evidence="6" id="KW-0677">Repeat</keyword>
<gene>
    <name evidence="13" type="ORF">KP79_PYT14014</name>
</gene>
<reference evidence="13 14" key="1">
    <citation type="journal article" date="2017" name="Nat. Ecol. Evol.">
        <title>Scallop genome provides insights into evolution of bilaterian karyotype and development.</title>
        <authorList>
            <person name="Wang S."/>
            <person name="Zhang J."/>
            <person name="Jiao W."/>
            <person name="Li J."/>
            <person name="Xun X."/>
            <person name="Sun Y."/>
            <person name="Guo X."/>
            <person name="Huan P."/>
            <person name="Dong B."/>
            <person name="Zhang L."/>
            <person name="Hu X."/>
            <person name="Sun X."/>
            <person name="Wang J."/>
            <person name="Zhao C."/>
            <person name="Wang Y."/>
            <person name="Wang D."/>
            <person name="Huang X."/>
            <person name="Wang R."/>
            <person name="Lv J."/>
            <person name="Li Y."/>
            <person name="Zhang Z."/>
            <person name="Liu B."/>
            <person name="Lu W."/>
            <person name="Hui Y."/>
            <person name="Liang J."/>
            <person name="Zhou Z."/>
            <person name="Hou R."/>
            <person name="Li X."/>
            <person name="Liu Y."/>
            <person name="Li H."/>
            <person name="Ning X."/>
            <person name="Lin Y."/>
            <person name="Zhao L."/>
            <person name="Xing Q."/>
            <person name="Dou J."/>
            <person name="Li Y."/>
            <person name="Mao J."/>
            <person name="Guo H."/>
            <person name="Dou H."/>
            <person name="Li T."/>
            <person name="Mu C."/>
            <person name="Jiang W."/>
            <person name="Fu Q."/>
            <person name="Fu X."/>
            <person name="Miao Y."/>
            <person name="Liu J."/>
            <person name="Yu Q."/>
            <person name="Li R."/>
            <person name="Liao H."/>
            <person name="Li X."/>
            <person name="Kong Y."/>
            <person name="Jiang Z."/>
            <person name="Chourrout D."/>
            <person name="Li R."/>
            <person name="Bao Z."/>
        </authorList>
    </citation>
    <scope>NUCLEOTIDE SEQUENCE [LARGE SCALE GENOMIC DNA]</scope>
    <source>
        <strain evidence="13 14">PY_sf001</strain>
    </source>
</reference>
<keyword evidence="14" id="KW-1185">Reference proteome</keyword>
<dbReference type="SUPFAM" id="SSF52058">
    <property type="entry name" value="L domain-like"/>
    <property type="match status" value="1"/>
</dbReference>
<dbReference type="GO" id="GO:0005886">
    <property type="term" value="C:plasma membrane"/>
    <property type="evidence" value="ECO:0007669"/>
    <property type="project" value="TreeGrafter"/>
</dbReference>
<dbReference type="InterPro" id="IPR001611">
    <property type="entry name" value="Leu-rich_rpt"/>
</dbReference>
<accession>A0A210PLM5</accession>
<evidence type="ECO:0000256" key="3">
    <source>
        <dbReference type="ARBA" id="ARBA00022614"/>
    </source>
</evidence>
<evidence type="ECO:0000259" key="12">
    <source>
        <dbReference type="PROSITE" id="PS50104"/>
    </source>
</evidence>
<evidence type="ECO:0000256" key="9">
    <source>
        <dbReference type="ARBA" id="ARBA00023170"/>
    </source>
</evidence>
<keyword evidence="4 11" id="KW-0812">Transmembrane</keyword>
<keyword evidence="7 11" id="KW-1133">Transmembrane helix</keyword>
<dbReference type="GO" id="GO:0038023">
    <property type="term" value="F:signaling receptor activity"/>
    <property type="evidence" value="ECO:0007669"/>
    <property type="project" value="TreeGrafter"/>
</dbReference>
<keyword evidence="3" id="KW-0433">Leucine-rich repeat</keyword>
<comment type="subcellular location">
    <subcellularLocation>
        <location evidence="1">Membrane</location>
        <topology evidence="1">Single-pass membrane protein</topology>
    </subcellularLocation>
</comment>
<proteinExistence type="inferred from homology"/>
<keyword evidence="8 11" id="KW-0472">Membrane</keyword>
<keyword evidence="9" id="KW-0675">Receptor</keyword>
<evidence type="ECO:0000256" key="7">
    <source>
        <dbReference type="ARBA" id="ARBA00022989"/>
    </source>
</evidence>
<dbReference type="SUPFAM" id="SSF52200">
    <property type="entry name" value="Toll/Interleukin receptor TIR domain"/>
    <property type="match status" value="1"/>
</dbReference>
<sequence>MQRKTHVLFRRHGFYEKIRYVFQGRVCKLEKTSEIPDRMMALKLLNPCRSNIELILRILVFLSANTLVTGINQCQHMYSDMYSVCKIENSTLPELCCINNCCNVETSCPSYTANQRCVCRTGTLWKISELHALDVEYTTVRGSAIVSGQNDVKSKLEHEAGYLTTLPINICDYHLLYHIDLKKNKIREIRKISCLAHLDTLDLSENRVSIIHNNTFQGLLSLRQLNLAHNMISYIEPYSWSHQTSSILNLQLDDNDLLNIDITNVIINRPFCKIDYRQNKIQNVINEVDWTLTAKDEIVQGGFVDLTENSLTGVIDFLHLGVADLRVLGKIFSYGIDIRDIPLRCDCKMEPFLHMAESVLQLLWRSYFNMCCFYPDQLQNQSVPNLIMLKQFDLFVCDIPRNESCPYDCNCYTQPSKNRVVVNCSGHGLDKMPEVLPRKDLPLEIYLDNNSISRLSWRGYLNQTRKLVLSNNIITTIDGSAIDQLQNATEVDLRGNTGIKKLPSEIQYYKPSTFIFGELKINCDCENVWFGKWIEINHNEKGDNNHFWCQTVTNAKEAAELVTEDYLDCEQSKVPTWIPILFAILTSLVLGIALIIKLFKYEIYLLFRRLRNKYERQHWSYDVYILYDESVNEIHKWIINDFLPSLEADGYLVCLPSRDFSIGIPYEEEFARFMEQSKFVLIVLSKNERNVLWDLEWKQAWYSYRYYNIKSIIVINFDMFDYASVHHPVLRAYIRLGMYLDFSNMEKSLIIDTKKMLGCSSRTNRRLKNEFCNPNTRFKRHDLLMKR</sequence>
<dbReference type="GO" id="GO:0007165">
    <property type="term" value="P:signal transduction"/>
    <property type="evidence" value="ECO:0007669"/>
    <property type="project" value="InterPro"/>
</dbReference>
<evidence type="ECO:0000256" key="11">
    <source>
        <dbReference type="SAM" id="Phobius"/>
    </source>
</evidence>
<dbReference type="OrthoDB" id="6063000at2759"/>
<evidence type="ECO:0000256" key="6">
    <source>
        <dbReference type="ARBA" id="ARBA00022737"/>
    </source>
</evidence>
<evidence type="ECO:0000256" key="8">
    <source>
        <dbReference type="ARBA" id="ARBA00023136"/>
    </source>
</evidence>
<keyword evidence="5" id="KW-0732">Signal</keyword>
<dbReference type="PROSITE" id="PS50104">
    <property type="entry name" value="TIR"/>
    <property type="match status" value="1"/>
</dbReference>
<name>A0A210PLM5_MIZYE</name>
<dbReference type="InterPro" id="IPR032675">
    <property type="entry name" value="LRR_dom_sf"/>
</dbReference>
<evidence type="ECO:0000256" key="1">
    <source>
        <dbReference type="ARBA" id="ARBA00004167"/>
    </source>
</evidence>
<dbReference type="PANTHER" id="PTHR24365:SF541">
    <property type="entry name" value="PROTEIN TOLL-RELATED"/>
    <property type="match status" value="1"/>
</dbReference>
<evidence type="ECO:0000256" key="2">
    <source>
        <dbReference type="ARBA" id="ARBA00009634"/>
    </source>
</evidence>
<dbReference type="PANTHER" id="PTHR24365">
    <property type="entry name" value="TOLL-LIKE RECEPTOR"/>
    <property type="match status" value="1"/>
</dbReference>
<dbReference type="SMART" id="SM00369">
    <property type="entry name" value="LRR_TYP"/>
    <property type="match status" value="2"/>
</dbReference>
<feature type="transmembrane region" description="Helical" evidence="11">
    <location>
        <begin position="577"/>
        <end position="599"/>
    </location>
</feature>
<feature type="domain" description="TIR" evidence="12">
    <location>
        <begin position="619"/>
        <end position="757"/>
    </location>
</feature>
<evidence type="ECO:0000256" key="10">
    <source>
        <dbReference type="ARBA" id="ARBA00023180"/>
    </source>
</evidence>
<dbReference type="Gene3D" id="3.80.10.10">
    <property type="entry name" value="Ribonuclease Inhibitor"/>
    <property type="match status" value="2"/>
</dbReference>
<dbReference type="AlphaFoldDB" id="A0A210PLM5"/>
<comment type="caution">
    <text evidence="13">The sequence shown here is derived from an EMBL/GenBank/DDBJ whole genome shotgun (WGS) entry which is preliminary data.</text>
</comment>
<dbReference type="PROSITE" id="PS51450">
    <property type="entry name" value="LRR"/>
    <property type="match status" value="1"/>
</dbReference>
<dbReference type="Pfam" id="PF13855">
    <property type="entry name" value="LRR_8"/>
    <property type="match status" value="1"/>
</dbReference>
<keyword evidence="10" id="KW-0325">Glycoprotein</keyword>
<comment type="similarity">
    <text evidence="2">Belongs to the Toll-like receptor family.</text>
</comment>
<evidence type="ECO:0000313" key="14">
    <source>
        <dbReference type="Proteomes" id="UP000242188"/>
    </source>
</evidence>
<dbReference type="InterPro" id="IPR000157">
    <property type="entry name" value="TIR_dom"/>
</dbReference>
<protein>
    <submittedName>
        <fullName evidence="13">Protein toll</fullName>
    </submittedName>
</protein>
<organism evidence="13 14">
    <name type="scientific">Mizuhopecten yessoensis</name>
    <name type="common">Japanese scallop</name>
    <name type="synonym">Patinopecten yessoensis</name>
    <dbReference type="NCBI Taxonomy" id="6573"/>
    <lineage>
        <taxon>Eukaryota</taxon>
        <taxon>Metazoa</taxon>
        <taxon>Spiralia</taxon>
        <taxon>Lophotrochozoa</taxon>
        <taxon>Mollusca</taxon>
        <taxon>Bivalvia</taxon>
        <taxon>Autobranchia</taxon>
        <taxon>Pteriomorphia</taxon>
        <taxon>Pectinida</taxon>
        <taxon>Pectinoidea</taxon>
        <taxon>Pectinidae</taxon>
        <taxon>Mizuhopecten</taxon>
    </lineage>
</organism>
<dbReference type="Gene3D" id="3.40.50.10140">
    <property type="entry name" value="Toll/interleukin-1 receptor homology (TIR) domain"/>
    <property type="match status" value="1"/>
</dbReference>
<dbReference type="Pfam" id="PF01582">
    <property type="entry name" value="TIR"/>
    <property type="match status" value="1"/>
</dbReference>
<dbReference type="InterPro" id="IPR003591">
    <property type="entry name" value="Leu-rich_rpt_typical-subtyp"/>
</dbReference>
<dbReference type="STRING" id="6573.A0A210PLM5"/>
<evidence type="ECO:0000313" key="13">
    <source>
        <dbReference type="EMBL" id="OWF37364.1"/>
    </source>
</evidence>